<name>A0ABT9G5T2_LEPDI</name>
<accession>A0ABT9G5T2</accession>
<dbReference type="InterPro" id="IPR008497">
    <property type="entry name" value="DUF779"/>
</dbReference>
<dbReference type="Proteomes" id="UP001235760">
    <property type="component" value="Unassembled WGS sequence"/>
</dbReference>
<organism evidence="1 2">
    <name type="scientific">Leptothrix discophora</name>
    <dbReference type="NCBI Taxonomy" id="89"/>
    <lineage>
        <taxon>Bacteria</taxon>
        <taxon>Pseudomonadati</taxon>
        <taxon>Pseudomonadota</taxon>
        <taxon>Betaproteobacteria</taxon>
        <taxon>Burkholderiales</taxon>
        <taxon>Sphaerotilaceae</taxon>
        <taxon>Leptothrix</taxon>
    </lineage>
</organism>
<protein>
    <submittedName>
        <fullName evidence="1">DUF779 domain-containing protein</fullName>
    </submittedName>
</protein>
<sequence>MPAVQRVITTPAAQALIELLRERHGAIYFYQSHGCCDGSTPMLFAPGEMPIAADDVLFATVHGVPFWAGRTQADYMQGTQLTLDVGQGSLGTMSLENEEGVYFRTRTRLWNDEESAWLAAHPLT</sequence>
<comment type="caution">
    <text evidence="1">The sequence shown here is derived from an EMBL/GenBank/DDBJ whole genome shotgun (WGS) entry which is preliminary data.</text>
</comment>
<dbReference type="EMBL" id="JAUZEE010000007">
    <property type="protein sequence ID" value="MDP4301852.1"/>
    <property type="molecule type" value="Genomic_DNA"/>
</dbReference>
<evidence type="ECO:0000313" key="2">
    <source>
        <dbReference type="Proteomes" id="UP001235760"/>
    </source>
</evidence>
<evidence type="ECO:0000313" key="1">
    <source>
        <dbReference type="EMBL" id="MDP4301852.1"/>
    </source>
</evidence>
<dbReference type="RefSeq" id="WP_305750395.1">
    <property type="nucleotide sequence ID" value="NZ_JAUZEE010000007.1"/>
</dbReference>
<gene>
    <name evidence="1" type="ORF">Q8X39_14510</name>
</gene>
<dbReference type="PIRSF" id="PIRSF009151">
    <property type="entry name" value="DUF779"/>
    <property type="match status" value="1"/>
</dbReference>
<keyword evidence="2" id="KW-1185">Reference proteome</keyword>
<reference evidence="1 2" key="1">
    <citation type="submission" date="2023-08" db="EMBL/GenBank/DDBJ databases">
        <authorList>
            <person name="Roldan D.M."/>
            <person name="Menes R.J."/>
        </authorList>
    </citation>
    <scope>NUCLEOTIDE SEQUENCE [LARGE SCALE GENOMIC DNA]</scope>
    <source>
        <strain evidence="1 2">CCM 2812</strain>
    </source>
</reference>
<dbReference type="Pfam" id="PF05610">
    <property type="entry name" value="DUF779"/>
    <property type="match status" value="1"/>
</dbReference>
<proteinExistence type="predicted"/>